<accession>A0A1B7TD19</accession>
<reference evidence="4" key="1">
    <citation type="journal article" date="2016" name="Proc. Natl. Acad. Sci. U.S.A.">
        <title>Comparative genomics of biotechnologically important yeasts.</title>
        <authorList>
            <person name="Riley R."/>
            <person name="Haridas S."/>
            <person name="Wolfe K.H."/>
            <person name="Lopes M.R."/>
            <person name="Hittinger C.T."/>
            <person name="Goeker M."/>
            <person name="Salamov A.A."/>
            <person name="Wisecaver J.H."/>
            <person name="Long T.M."/>
            <person name="Calvey C.H."/>
            <person name="Aerts A.L."/>
            <person name="Barry K.W."/>
            <person name="Choi C."/>
            <person name="Clum A."/>
            <person name="Coughlan A.Y."/>
            <person name="Deshpande S."/>
            <person name="Douglass A.P."/>
            <person name="Hanson S.J."/>
            <person name="Klenk H.-P."/>
            <person name="LaButti K.M."/>
            <person name="Lapidus A."/>
            <person name="Lindquist E.A."/>
            <person name="Lipzen A.M."/>
            <person name="Meier-Kolthoff J.P."/>
            <person name="Ohm R.A."/>
            <person name="Otillar R.P."/>
            <person name="Pangilinan J.L."/>
            <person name="Peng Y."/>
            <person name="Rokas A."/>
            <person name="Rosa C.A."/>
            <person name="Scheuner C."/>
            <person name="Sibirny A.A."/>
            <person name="Slot J.C."/>
            <person name="Stielow J.B."/>
            <person name="Sun H."/>
            <person name="Kurtzman C.P."/>
            <person name="Blackwell M."/>
            <person name="Grigoriev I.V."/>
            <person name="Jeffries T.W."/>
        </authorList>
    </citation>
    <scope>NUCLEOTIDE SEQUENCE [LARGE SCALE GENOMIC DNA]</scope>
    <source>
        <strain evidence="4">NRRL Y-1626</strain>
    </source>
</reference>
<keyword evidence="4" id="KW-1185">Reference proteome</keyword>
<dbReference type="SUPFAM" id="SSF47938">
    <property type="entry name" value="Functional domain of the splicing factor Prp18"/>
    <property type="match status" value="1"/>
</dbReference>
<dbReference type="InterPro" id="IPR004098">
    <property type="entry name" value="Prp18"/>
</dbReference>
<name>A0A1B7TD19_9ASCO</name>
<feature type="coiled-coil region" evidence="1">
    <location>
        <begin position="11"/>
        <end position="42"/>
    </location>
</feature>
<dbReference type="GO" id="GO:0008380">
    <property type="term" value="P:RNA splicing"/>
    <property type="evidence" value="ECO:0007669"/>
    <property type="project" value="InterPro"/>
</dbReference>
<comment type="caution">
    <text evidence="3">The sequence shown here is derived from an EMBL/GenBank/DDBJ whole genome shotgun (WGS) entry which is preliminary data.</text>
</comment>
<keyword evidence="1" id="KW-0175">Coiled coil</keyword>
<evidence type="ECO:0000259" key="2">
    <source>
        <dbReference type="Pfam" id="PF02840"/>
    </source>
</evidence>
<dbReference type="OrthoDB" id="10261918at2759"/>
<dbReference type="Pfam" id="PF02840">
    <property type="entry name" value="Prp18"/>
    <property type="match status" value="1"/>
</dbReference>
<dbReference type="Proteomes" id="UP000092321">
    <property type="component" value="Unassembled WGS sequence"/>
</dbReference>
<dbReference type="GO" id="GO:0005681">
    <property type="term" value="C:spliceosomal complex"/>
    <property type="evidence" value="ECO:0007669"/>
    <property type="project" value="InterPro"/>
</dbReference>
<evidence type="ECO:0000256" key="1">
    <source>
        <dbReference type="SAM" id="Coils"/>
    </source>
</evidence>
<dbReference type="EMBL" id="LXPE01000015">
    <property type="protein sequence ID" value="OBA26613.1"/>
    <property type="molecule type" value="Genomic_DNA"/>
</dbReference>
<feature type="domain" description="Prp18" evidence="2">
    <location>
        <begin position="136"/>
        <end position="238"/>
    </location>
</feature>
<evidence type="ECO:0000313" key="3">
    <source>
        <dbReference type="EMBL" id="OBA26613.1"/>
    </source>
</evidence>
<proteinExistence type="predicted"/>
<sequence length="243" mass="28255">MDSTNINAVLQQRIALRKKQKEEKLQREKQENINKQQQINAKEYVLLESEQKQLSEDVTKELELIKIEDNWKLNPTTDFANLPTLRRKLITYLHYILITELPDLATKKINIDETKKLQESNYVNENSIPDPVMVYEKSLSLSTEIKKDILPLLVKLQDDTLNSQIMVSLGTLILELQRGDKRDCLQSYLDLSIGKVIWPIGVQNIGIHFKITGKEDERDKANFLKEGDWIIALKSIINMKFLH</sequence>
<dbReference type="Gene3D" id="1.20.940.10">
    <property type="entry name" value="Functional domain of the splicing factor Prp18"/>
    <property type="match status" value="1"/>
</dbReference>
<protein>
    <recommendedName>
        <fullName evidence="2">Prp18 domain-containing protein</fullName>
    </recommendedName>
</protein>
<gene>
    <name evidence="3" type="ORF">HANVADRAFT_52930</name>
</gene>
<organism evidence="3 4">
    <name type="scientific">Hanseniaspora valbyensis NRRL Y-1626</name>
    <dbReference type="NCBI Taxonomy" id="766949"/>
    <lineage>
        <taxon>Eukaryota</taxon>
        <taxon>Fungi</taxon>
        <taxon>Dikarya</taxon>
        <taxon>Ascomycota</taxon>
        <taxon>Saccharomycotina</taxon>
        <taxon>Saccharomycetes</taxon>
        <taxon>Saccharomycodales</taxon>
        <taxon>Saccharomycodaceae</taxon>
        <taxon>Hanseniaspora</taxon>
    </lineage>
</organism>
<evidence type="ECO:0000313" key="4">
    <source>
        <dbReference type="Proteomes" id="UP000092321"/>
    </source>
</evidence>
<dbReference type="AlphaFoldDB" id="A0A1B7TD19"/>